<proteinExistence type="predicted"/>
<gene>
    <name evidence="1" type="ORF">Trco_000764</name>
</gene>
<sequence length="110" mass="12320">MPEALWWGWIDIPIREALMAGRRDPNSPFRLVLDPPPGRVAWAYAHGATGPACSILQEQLLIQMSARPAEYRESQKELAHDILRSTETVGRGAMGAPFPPRLLDERKYGV</sequence>
<organism evidence="1 2">
    <name type="scientific">Trichoderma cornu-damae</name>
    <dbReference type="NCBI Taxonomy" id="654480"/>
    <lineage>
        <taxon>Eukaryota</taxon>
        <taxon>Fungi</taxon>
        <taxon>Dikarya</taxon>
        <taxon>Ascomycota</taxon>
        <taxon>Pezizomycotina</taxon>
        <taxon>Sordariomycetes</taxon>
        <taxon>Hypocreomycetidae</taxon>
        <taxon>Hypocreales</taxon>
        <taxon>Hypocreaceae</taxon>
        <taxon>Trichoderma</taxon>
    </lineage>
</organism>
<dbReference type="Proteomes" id="UP000827724">
    <property type="component" value="Unassembled WGS sequence"/>
</dbReference>
<reference evidence="1" key="1">
    <citation type="submission" date="2021-08" db="EMBL/GenBank/DDBJ databases">
        <title>Chromosome-Level Trichoderma cornu-damae using Hi-C Data.</title>
        <authorList>
            <person name="Kim C.S."/>
        </authorList>
    </citation>
    <scope>NUCLEOTIDE SEQUENCE</scope>
    <source>
        <strain evidence="1">KA19-0412C</strain>
    </source>
</reference>
<comment type="caution">
    <text evidence="1">The sequence shown here is derived from an EMBL/GenBank/DDBJ whole genome shotgun (WGS) entry which is preliminary data.</text>
</comment>
<name>A0A9P8TZB6_9HYPO</name>
<evidence type="ECO:0000313" key="2">
    <source>
        <dbReference type="Proteomes" id="UP000827724"/>
    </source>
</evidence>
<dbReference type="OrthoDB" id="3525185at2759"/>
<protein>
    <submittedName>
        <fullName evidence="1">Uncharacterized protein</fullName>
    </submittedName>
</protein>
<dbReference type="EMBL" id="JAIWOZ010000001">
    <property type="protein sequence ID" value="KAH6610744.1"/>
    <property type="molecule type" value="Genomic_DNA"/>
</dbReference>
<evidence type="ECO:0000313" key="1">
    <source>
        <dbReference type="EMBL" id="KAH6610744.1"/>
    </source>
</evidence>
<accession>A0A9P8TZB6</accession>
<keyword evidence="2" id="KW-1185">Reference proteome</keyword>
<dbReference type="AlphaFoldDB" id="A0A9P8TZB6"/>